<dbReference type="NCBIfam" id="TIGR03560">
    <property type="entry name" value="F420_Rv1855c"/>
    <property type="match status" value="1"/>
</dbReference>
<dbReference type="InterPro" id="IPR050172">
    <property type="entry name" value="SsuD_RutA_monooxygenase"/>
</dbReference>
<organism evidence="6 7">
    <name type="scientific">Planobispora longispora</name>
    <dbReference type="NCBI Taxonomy" id="28887"/>
    <lineage>
        <taxon>Bacteria</taxon>
        <taxon>Bacillati</taxon>
        <taxon>Actinomycetota</taxon>
        <taxon>Actinomycetes</taxon>
        <taxon>Streptosporangiales</taxon>
        <taxon>Streptosporangiaceae</taxon>
        <taxon>Planobispora</taxon>
    </lineage>
</organism>
<dbReference type="InterPro" id="IPR011251">
    <property type="entry name" value="Luciferase-like_dom"/>
</dbReference>
<dbReference type="InterPro" id="IPR019952">
    <property type="entry name" value="F420_OxRdatse_Rv1855c_pred"/>
</dbReference>
<keyword evidence="2" id="KW-0288">FMN</keyword>
<dbReference type="GO" id="GO:0008726">
    <property type="term" value="F:alkanesulfonate monooxygenase activity"/>
    <property type="evidence" value="ECO:0007669"/>
    <property type="project" value="TreeGrafter"/>
</dbReference>
<reference evidence="6 7" key="1">
    <citation type="submission" date="2021-01" db="EMBL/GenBank/DDBJ databases">
        <title>Whole genome shotgun sequence of Planobispora longispora NBRC 13918.</title>
        <authorList>
            <person name="Komaki H."/>
            <person name="Tamura T."/>
        </authorList>
    </citation>
    <scope>NUCLEOTIDE SEQUENCE [LARGE SCALE GENOMIC DNA]</scope>
    <source>
        <strain evidence="6 7">NBRC 13918</strain>
    </source>
</reference>
<protein>
    <submittedName>
        <fullName evidence="6">LLM class F420-dependent oxidoreductase</fullName>
    </submittedName>
</protein>
<dbReference type="RefSeq" id="WP_203890136.1">
    <property type="nucleotide sequence ID" value="NZ_BOOH01000016.1"/>
</dbReference>
<dbReference type="EMBL" id="BOOH01000016">
    <property type="protein sequence ID" value="GIH75470.1"/>
    <property type="molecule type" value="Genomic_DNA"/>
</dbReference>
<dbReference type="Gene3D" id="3.20.20.30">
    <property type="entry name" value="Luciferase-like domain"/>
    <property type="match status" value="1"/>
</dbReference>
<evidence type="ECO:0000256" key="1">
    <source>
        <dbReference type="ARBA" id="ARBA00022630"/>
    </source>
</evidence>
<name>A0A8J3W4H2_9ACTN</name>
<dbReference type="PANTHER" id="PTHR42847:SF4">
    <property type="entry name" value="ALKANESULFONATE MONOOXYGENASE-RELATED"/>
    <property type="match status" value="1"/>
</dbReference>
<dbReference type="InterPro" id="IPR036661">
    <property type="entry name" value="Luciferase-like_sf"/>
</dbReference>
<evidence type="ECO:0000256" key="4">
    <source>
        <dbReference type="ARBA" id="ARBA00023033"/>
    </source>
</evidence>
<keyword evidence="1" id="KW-0285">Flavoprotein</keyword>
<evidence type="ECO:0000313" key="6">
    <source>
        <dbReference type="EMBL" id="GIH75470.1"/>
    </source>
</evidence>
<dbReference type="GO" id="GO:0046306">
    <property type="term" value="P:alkanesulfonate catabolic process"/>
    <property type="evidence" value="ECO:0007669"/>
    <property type="project" value="TreeGrafter"/>
</dbReference>
<keyword evidence="4" id="KW-0503">Monooxygenase</keyword>
<feature type="domain" description="Luciferase-like" evidence="5">
    <location>
        <begin position="20"/>
        <end position="252"/>
    </location>
</feature>
<accession>A0A8J3W4H2</accession>
<dbReference type="AlphaFoldDB" id="A0A8J3W4H2"/>
<keyword evidence="7" id="KW-1185">Reference proteome</keyword>
<keyword evidence="3" id="KW-0560">Oxidoreductase</keyword>
<dbReference type="PANTHER" id="PTHR42847">
    <property type="entry name" value="ALKANESULFONATE MONOOXYGENASE"/>
    <property type="match status" value="1"/>
</dbReference>
<dbReference type="SUPFAM" id="SSF51679">
    <property type="entry name" value="Bacterial luciferase-like"/>
    <property type="match status" value="1"/>
</dbReference>
<evidence type="ECO:0000256" key="3">
    <source>
        <dbReference type="ARBA" id="ARBA00023002"/>
    </source>
</evidence>
<proteinExistence type="predicted"/>
<sequence>MKIGVVIGDFRWAGSPVETLTRIAHAGDDFDFSLIGVGDHLWQGPHAGGPEAPQLECFTVLSFLAAHTRRCRIAPVVAGVHFRPPGLLAKTVTTLDVLSGGRAVLGLGVGWDEAEAAGLGIPFPSLARRFEMLEETLQICRGMWEGEQGSEQPFSGRHYALERLLNLPQSHSRPRPPIMIGGGGDRTLRLVARYADACNLYAGSDVRDRLDVLRGHCAAEGRDYDEIEKTCILPFDVADAGQNAGALVEELRKLEAAGIQTAVGIVSGPDPARQVELIGKHVVPAVA</sequence>
<comment type="caution">
    <text evidence="6">The sequence shown here is derived from an EMBL/GenBank/DDBJ whole genome shotgun (WGS) entry which is preliminary data.</text>
</comment>
<gene>
    <name evidence="6" type="primary">ssuD_2</name>
    <name evidence="6" type="ORF">Plo01_18990</name>
</gene>
<dbReference type="Pfam" id="PF00296">
    <property type="entry name" value="Bac_luciferase"/>
    <property type="match status" value="1"/>
</dbReference>
<evidence type="ECO:0000313" key="7">
    <source>
        <dbReference type="Proteomes" id="UP000616724"/>
    </source>
</evidence>
<dbReference type="Proteomes" id="UP000616724">
    <property type="component" value="Unassembled WGS sequence"/>
</dbReference>
<evidence type="ECO:0000259" key="5">
    <source>
        <dbReference type="Pfam" id="PF00296"/>
    </source>
</evidence>
<evidence type="ECO:0000256" key="2">
    <source>
        <dbReference type="ARBA" id="ARBA00022643"/>
    </source>
</evidence>